<dbReference type="Gene3D" id="1.10.287.410">
    <property type="match status" value="1"/>
</dbReference>
<evidence type="ECO:0000256" key="2">
    <source>
        <dbReference type="ARBA" id="ARBA00022645"/>
    </source>
</evidence>
<dbReference type="PRINTS" id="PR00724">
    <property type="entry name" value="CRBOXYPTASEC"/>
</dbReference>
<dbReference type="GO" id="GO:0004185">
    <property type="term" value="F:serine-type carboxypeptidase activity"/>
    <property type="evidence" value="ECO:0007669"/>
    <property type="project" value="UniProtKB-UniRule"/>
</dbReference>
<dbReference type="AlphaFoldDB" id="A0A5C3L5X7"/>
<keyword evidence="3 7" id="KW-0645">Protease</keyword>
<evidence type="ECO:0000256" key="5">
    <source>
        <dbReference type="ARBA" id="ARBA00022801"/>
    </source>
</evidence>
<dbReference type="EMBL" id="ML210156">
    <property type="protein sequence ID" value="TFK28424.1"/>
    <property type="molecule type" value="Genomic_DNA"/>
</dbReference>
<evidence type="ECO:0000313" key="9">
    <source>
        <dbReference type="EMBL" id="TFK28424.1"/>
    </source>
</evidence>
<dbReference type="InterPro" id="IPR029058">
    <property type="entry name" value="AB_hydrolase_fold"/>
</dbReference>
<dbReference type="Gene3D" id="3.40.50.1820">
    <property type="entry name" value="alpha/beta hydrolase"/>
    <property type="match status" value="1"/>
</dbReference>
<dbReference type="STRING" id="230819.A0A5C3L5X7"/>
<accession>A0A5C3L5X7</accession>
<evidence type="ECO:0000256" key="8">
    <source>
        <dbReference type="SAM" id="MobiDB-lite"/>
    </source>
</evidence>
<dbReference type="Proteomes" id="UP000307440">
    <property type="component" value="Unassembled WGS sequence"/>
</dbReference>
<keyword evidence="2 7" id="KW-0121">Carboxypeptidase</keyword>
<dbReference type="InterPro" id="IPR018202">
    <property type="entry name" value="Ser_caboxypep_ser_AS"/>
</dbReference>
<dbReference type="Pfam" id="PF00450">
    <property type="entry name" value="Peptidase_S10"/>
    <property type="match status" value="1"/>
</dbReference>
<feature type="chain" id="PRO_5023157387" description="Carboxypeptidase" evidence="7">
    <location>
        <begin position="22"/>
        <end position="503"/>
    </location>
</feature>
<dbReference type="PANTHER" id="PTHR11802">
    <property type="entry name" value="SERINE PROTEASE FAMILY S10 SERINE CARBOXYPEPTIDASE"/>
    <property type="match status" value="1"/>
</dbReference>
<sequence>MKPSLTLLSALIFSQAAFGAAKNYDDGLFSPFSDLSALSATEYTTLRHPVFPKHSVRVKRTTDWCDTTVGAYTGYIDVEAKHFFFYFFESRNDPSNDDVIFWTNGGPGCSSSLGLFMELGPCRITDGNGTKFHQQSWNSNANIFFIDQPVGVGFSYAEYGEHVSTTEEAAEDIASFVYVFFEHFTQFKGRPFHLAGESYAGRYLPVFAAYIYDQNKKLEKAGVAPINLTSVMIGNGYTHFPSMVESYYDMSCTSASVAPRLGVRDCVRMKQAQIRCKEWLKKSCVDVFDEFGCQAAESFCNSELSEPLESSGWNPYDISRKCDGSVETTLCYPVTKHISHYLDRPEVRNLIGVDPVLSSHNFSSCSNRVSTDFIYKLDSLQLSHHYVASLLEHGVRVLVYVGVNDWICNHVGNLKWVLDLDWSGKEGFARQHDAIWGPPKPKLEEEEMSRPTRSPKHGGFGKYRSYGGLTFATINDAGHMVPWDQPDASLVLLENWLAKKASW</sequence>
<evidence type="ECO:0000256" key="4">
    <source>
        <dbReference type="ARBA" id="ARBA00022729"/>
    </source>
</evidence>
<proteinExistence type="inferred from homology"/>
<gene>
    <name evidence="9" type="ORF">FA15DRAFT_60351</name>
</gene>
<dbReference type="InterPro" id="IPR033124">
    <property type="entry name" value="Ser_caboxypep_his_AS"/>
</dbReference>
<dbReference type="EC" id="3.4.16.-" evidence="7"/>
<feature type="region of interest" description="Disordered" evidence="8">
    <location>
        <begin position="439"/>
        <end position="458"/>
    </location>
</feature>
<comment type="similarity">
    <text evidence="1 7">Belongs to the peptidase S10 family.</text>
</comment>
<dbReference type="PROSITE" id="PS00560">
    <property type="entry name" value="CARBOXYPEPT_SER_HIS"/>
    <property type="match status" value="1"/>
</dbReference>
<dbReference type="SUPFAM" id="SSF53474">
    <property type="entry name" value="alpha/beta-Hydrolases"/>
    <property type="match status" value="1"/>
</dbReference>
<dbReference type="GO" id="GO:0006508">
    <property type="term" value="P:proteolysis"/>
    <property type="evidence" value="ECO:0007669"/>
    <property type="project" value="UniProtKB-KW"/>
</dbReference>
<keyword evidence="6" id="KW-0325">Glycoprotein</keyword>
<protein>
    <recommendedName>
        <fullName evidence="7">Carboxypeptidase</fullName>
        <ecNumber evidence="7">3.4.16.-</ecNumber>
    </recommendedName>
</protein>
<keyword evidence="4 7" id="KW-0732">Signal</keyword>
<keyword evidence="10" id="KW-1185">Reference proteome</keyword>
<evidence type="ECO:0000256" key="6">
    <source>
        <dbReference type="ARBA" id="ARBA00023180"/>
    </source>
</evidence>
<evidence type="ECO:0000256" key="7">
    <source>
        <dbReference type="RuleBase" id="RU361156"/>
    </source>
</evidence>
<dbReference type="PANTHER" id="PTHR11802:SF113">
    <property type="entry name" value="SERINE CARBOXYPEPTIDASE CTSA-4.1"/>
    <property type="match status" value="1"/>
</dbReference>
<dbReference type="OrthoDB" id="443318at2759"/>
<evidence type="ECO:0000313" key="10">
    <source>
        <dbReference type="Proteomes" id="UP000307440"/>
    </source>
</evidence>
<name>A0A5C3L5X7_COPMA</name>
<dbReference type="GO" id="GO:0000324">
    <property type="term" value="C:fungal-type vacuole"/>
    <property type="evidence" value="ECO:0007669"/>
    <property type="project" value="TreeGrafter"/>
</dbReference>
<organism evidence="9 10">
    <name type="scientific">Coprinopsis marcescibilis</name>
    <name type="common">Agaric fungus</name>
    <name type="synonym">Psathyrella marcescibilis</name>
    <dbReference type="NCBI Taxonomy" id="230819"/>
    <lineage>
        <taxon>Eukaryota</taxon>
        <taxon>Fungi</taxon>
        <taxon>Dikarya</taxon>
        <taxon>Basidiomycota</taxon>
        <taxon>Agaricomycotina</taxon>
        <taxon>Agaricomycetes</taxon>
        <taxon>Agaricomycetidae</taxon>
        <taxon>Agaricales</taxon>
        <taxon>Agaricineae</taxon>
        <taxon>Psathyrellaceae</taxon>
        <taxon>Coprinopsis</taxon>
    </lineage>
</organism>
<feature type="signal peptide" evidence="7">
    <location>
        <begin position="1"/>
        <end position="21"/>
    </location>
</feature>
<keyword evidence="5 7" id="KW-0378">Hydrolase</keyword>
<evidence type="ECO:0000256" key="3">
    <source>
        <dbReference type="ARBA" id="ARBA00022670"/>
    </source>
</evidence>
<evidence type="ECO:0000256" key="1">
    <source>
        <dbReference type="ARBA" id="ARBA00009431"/>
    </source>
</evidence>
<dbReference type="InterPro" id="IPR001563">
    <property type="entry name" value="Peptidase_S10"/>
</dbReference>
<dbReference type="PROSITE" id="PS00131">
    <property type="entry name" value="CARBOXYPEPT_SER_SER"/>
    <property type="match status" value="1"/>
</dbReference>
<reference evidence="9 10" key="1">
    <citation type="journal article" date="2019" name="Nat. Ecol. Evol.">
        <title>Megaphylogeny resolves global patterns of mushroom evolution.</title>
        <authorList>
            <person name="Varga T."/>
            <person name="Krizsan K."/>
            <person name="Foldi C."/>
            <person name="Dima B."/>
            <person name="Sanchez-Garcia M."/>
            <person name="Sanchez-Ramirez S."/>
            <person name="Szollosi G.J."/>
            <person name="Szarkandi J.G."/>
            <person name="Papp V."/>
            <person name="Albert L."/>
            <person name="Andreopoulos W."/>
            <person name="Angelini C."/>
            <person name="Antonin V."/>
            <person name="Barry K.W."/>
            <person name="Bougher N.L."/>
            <person name="Buchanan P."/>
            <person name="Buyck B."/>
            <person name="Bense V."/>
            <person name="Catcheside P."/>
            <person name="Chovatia M."/>
            <person name="Cooper J."/>
            <person name="Damon W."/>
            <person name="Desjardin D."/>
            <person name="Finy P."/>
            <person name="Geml J."/>
            <person name="Haridas S."/>
            <person name="Hughes K."/>
            <person name="Justo A."/>
            <person name="Karasinski D."/>
            <person name="Kautmanova I."/>
            <person name="Kiss B."/>
            <person name="Kocsube S."/>
            <person name="Kotiranta H."/>
            <person name="LaButti K.M."/>
            <person name="Lechner B.E."/>
            <person name="Liimatainen K."/>
            <person name="Lipzen A."/>
            <person name="Lukacs Z."/>
            <person name="Mihaltcheva S."/>
            <person name="Morgado L.N."/>
            <person name="Niskanen T."/>
            <person name="Noordeloos M.E."/>
            <person name="Ohm R.A."/>
            <person name="Ortiz-Santana B."/>
            <person name="Ovrebo C."/>
            <person name="Racz N."/>
            <person name="Riley R."/>
            <person name="Savchenko A."/>
            <person name="Shiryaev A."/>
            <person name="Soop K."/>
            <person name="Spirin V."/>
            <person name="Szebenyi C."/>
            <person name="Tomsovsky M."/>
            <person name="Tulloss R.E."/>
            <person name="Uehling J."/>
            <person name="Grigoriev I.V."/>
            <person name="Vagvolgyi C."/>
            <person name="Papp T."/>
            <person name="Martin F.M."/>
            <person name="Miettinen O."/>
            <person name="Hibbett D.S."/>
            <person name="Nagy L.G."/>
        </authorList>
    </citation>
    <scope>NUCLEOTIDE SEQUENCE [LARGE SCALE GENOMIC DNA]</scope>
    <source>
        <strain evidence="9 10">CBS 121175</strain>
    </source>
</reference>